<comment type="caution">
    <text evidence="9">The sequence shown here is derived from an EMBL/GenBank/DDBJ whole genome shotgun (WGS) entry which is preliminary data.</text>
</comment>
<feature type="transmembrane region" description="Helical" evidence="7">
    <location>
        <begin position="219"/>
        <end position="238"/>
    </location>
</feature>
<evidence type="ECO:0000256" key="5">
    <source>
        <dbReference type="ARBA" id="ARBA00022989"/>
    </source>
</evidence>
<feature type="domain" description="ABC transmembrane type-1" evidence="8">
    <location>
        <begin position="83"/>
        <end position="267"/>
    </location>
</feature>
<keyword evidence="6 7" id="KW-0472">Membrane</keyword>
<dbReference type="SUPFAM" id="SSF161098">
    <property type="entry name" value="MetI-like"/>
    <property type="match status" value="1"/>
</dbReference>
<dbReference type="GO" id="GO:0005886">
    <property type="term" value="C:plasma membrane"/>
    <property type="evidence" value="ECO:0007669"/>
    <property type="project" value="UniProtKB-SubCell"/>
</dbReference>
<gene>
    <name evidence="9" type="ORF">EV665_11842</name>
</gene>
<protein>
    <submittedName>
        <fullName evidence="9">Phosphonate transport system permease protein</fullName>
    </submittedName>
</protein>
<dbReference type="PANTHER" id="PTHR30043:SF1">
    <property type="entry name" value="ABC TRANSPORT SYSTEM PERMEASE PROTEIN P69"/>
    <property type="match status" value="1"/>
</dbReference>
<proteinExistence type="inferred from homology"/>
<dbReference type="NCBIfam" id="TIGR01097">
    <property type="entry name" value="PhnE"/>
    <property type="match status" value="1"/>
</dbReference>
<sequence length="275" mass="29678">MSLAATSVSEHGFDAWLAHKRSRRIKNWLIVAAGAAVLAWCVRDTILFDTDWARMGGALGIGGTLERFFWVDWSLAPKLLVPALETLMMATLGTILGCILSLPVAWFGAANVTPSRFILYPLGRFLMVLSRSIHEIIWALLFVGAVGLGALPGILAVAMRSIGFISKITAEAIENIDPKPVEAIRAVGGNQFQVMYYGIGPQILPVIIGTIIFEWDINIRRSAIMGLVGAGGLGLVFFRQMAMFNYGGVTLVVLAVLALIALGEVVSHFARKAVI</sequence>
<keyword evidence="2 7" id="KW-0813">Transport</keyword>
<evidence type="ECO:0000256" key="7">
    <source>
        <dbReference type="RuleBase" id="RU363032"/>
    </source>
</evidence>
<dbReference type="EMBL" id="SLVX01000018">
    <property type="protein sequence ID" value="TCN38956.1"/>
    <property type="molecule type" value="Genomic_DNA"/>
</dbReference>
<evidence type="ECO:0000256" key="3">
    <source>
        <dbReference type="ARBA" id="ARBA00022475"/>
    </source>
</evidence>
<dbReference type="InterPro" id="IPR035906">
    <property type="entry name" value="MetI-like_sf"/>
</dbReference>
<keyword evidence="10" id="KW-1185">Reference proteome</keyword>
<dbReference type="Proteomes" id="UP000295351">
    <property type="component" value="Unassembled WGS sequence"/>
</dbReference>
<comment type="subcellular location">
    <subcellularLocation>
        <location evidence="1 7">Cell membrane</location>
        <topology evidence="1 7">Multi-pass membrane protein</topology>
    </subcellularLocation>
</comment>
<evidence type="ECO:0000256" key="4">
    <source>
        <dbReference type="ARBA" id="ARBA00022692"/>
    </source>
</evidence>
<accession>A0A4R2CE99</accession>
<feature type="transmembrane region" description="Helical" evidence="7">
    <location>
        <begin position="194"/>
        <end position="213"/>
    </location>
</feature>
<keyword evidence="5 7" id="KW-1133">Transmembrane helix</keyword>
<dbReference type="RefSeq" id="WP_133035846.1">
    <property type="nucleotide sequence ID" value="NZ_BAABEI010000012.1"/>
</dbReference>
<evidence type="ECO:0000313" key="9">
    <source>
        <dbReference type="EMBL" id="TCN38956.1"/>
    </source>
</evidence>
<keyword evidence="4 7" id="KW-0812">Transmembrane</keyword>
<dbReference type="InterPro" id="IPR005769">
    <property type="entry name" value="PhnE/PtxC"/>
</dbReference>
<dbReference type="PANTHER" id="PTHR30043">
    <property type="entry name" value="PHOSPHONATES TRANSPORT SYSTEM PERMEASE PROTEIN"/>
    <property type="match status" value="1"/>
</dbReference>
<evidence type="ECO:0000259" key="8">
    <source>
        <dbReference type="PROSITE" id="PS50928"/>
    </source>
</evidence>
<evidence type="ECO:0000256" key="2">
    <source>
        <dbReference type="ARBA" id="ARBA00022448"/>
    </source>
</evidence>
<dbReference type="InterPro" id="IPR000515">
    <property type="entry name" value="MetI-like"/>
</dbReference>
<dbReference type="PROSITE" id="PS50928">
    <property type="entry name" value="ABC_TM1"/>
    <property type="match status" value="1"/>
</dbReference>
<feature type="transmembrane region" description="Helical" evidence="7">
    <location>
        <begin position="136"/>
        <end position="158"/>
    </location>
</feature>
<comment type="similarity">
    <text evidence="7">Belongs to the binding-protein-dependent transport system permease family.</text>
</comment>
<dbReference type="CDD" id="cd06261">
    <property type="entry name" value="TM_PBP2"/>
    <property type="match status" value="1"/>
</dbReference>
<organism evidence="9 10">
    <name type="scientific">Shinella granuli</name>
    <dbReference type="NCBI Taxonomy" id="323621"/>
    <lineage>
        <taxon>Bacteria</taxon>
        <taxon>Pseudomonadati</taxon>
        <taxon>Pseudomonadota</taxon>
        <taxon>Alphaproteobacteria</taxon>
        <taxon>Hyphomicrobiales</taxon>
        <taxon>Rhizobiaceae</taxon>
        <taxon>Shinella</taxon>
    </lineage>
</organism>
<keyword evidence="3" id="KW-1003">Cell membrane</keyword>
<dbReference type="Gene3D" id="1.10.3720.10">
    <property type="entry name" value="MetI-like"/>
    <property type="match status" value="1"/>
</dbReference>
<feature type="transmembrane region" description="Helical" evidence="7">
    <location>
        <begin position="28"/>
        <end position="46"/>
    </location>
</feature>
<reference evidence="9 10" key="1">
    <citation type="submission" date="2019-03" db="EMBL/GenBank/DDBJ databases">
        <title>Genomic Encyclopedia of Type Strains, Phase IV (KMG-IV): sequencing the most valuable type-strain genomes for metagenomic binning, comparative biology and taxonomic classification.</title>
        <authorList>
            <person name="Goeker M."/>
        </authorList>
    </citation>
    <scope>NUCLEOTIDE SEQUENCE [LARGE SCALE GENOMIC DNA]</scope>
    <source>
        <strain evidence="9 10">DSM 18401</strain>
    </source>
</reference>
<feature type="transmembrane region" description="Helical" evidence="7">
    <location>
        <begin position="87"/>
        <end position="109"/>
    </location>
</feature>
<feature type="transmembrane region" description="Helical" evidence="7">
    <location>
        <begin position="250"/>
        <end position="270"/>
    </location>
</feature>
<dbReference type="AlphaFoldDB" id="A0A4R2CE99"/>
<dbReference type="GO" id="GO:0015416">
    <property type="term" value="F:ABC-type phosphonate transporter activity"/>
    <property type="evidence" value="ECO:0007669"/>
    <property type="project" value="InterPro"/>
</dbReference>
<evidence type="ECO:0000313" key="10">
    <source>
        <dbReference type="Proteomes" id="UP000295351"/>
    </source>
</evidence>
<evidence type="ECO:0000256" key="6">
    <source>
        <dbReference type="ARBA" id="ARBA00023136"/>
    </source>
</evidence>
<dbReference type="Pfam" id="PF00528">
    <property type="entry name" value="BPD_transp_1"/>
    <property type="match status" value="1"/>
</dbReference>
<name>A0A4R2CE99_SHIGR</name>
<evidence type="ECO:0000256" key="1">
    <source>
        <dbReference type="ARBA" id="ARBA00004651"/>
    </source>
</evidence>